<dbReference type="RefSeq" id="WP_229721384.1">
    <property type="nucleotide sequence ID" value="NZ_BMCK01000001.1"/>
</dbReference>
<feature type="domain" description="TraD/TraG TraM recognition site" evidence="6">
    <location>
        <begin position="81"/>
        <end position="194"/>
    </location>
</feature>
<proteinExistence type="predicted"/>
<keyword evidence="2" id="KW-1003">Cell membrane</keyword>
<dbReference type="SUPFAM" id="SSF52540">
    <property type="entry name" value="P-loop containing nucleoside triphosphate hydrolases"/>
    <property type="match status" value="1"/>
</dbReference>
<dbReference type="Pfam" id="PF12696">
    <property type="entry name" value="TraG-D_C"/>
    <property type="match status" value="1"/>
</dbReference>
<comment type="subcellular location">
    <subcellularLocation>
        <location evidence="1">Cell membrane</location>
        <topology evidence="1">Multi-pass membrane protein</topology>
    </subcellularLocation>
</comment>
<keyword evidence="3" id="KW-0812">Transmembrane</keyword>
<dbReference type="PANTHER" id="PTHR37937">
    <property type="entry name" value="CONJUGATIVE TRANSFER: DNA TRANSPORT"/>
    <property type="match status" value="1"/>
</dbReference>
<evidence type="ECO:0000256" key="3">
    <source>
        <dbReference type="ARBA" id="ARBA00022692"/>
    </source>
</evidence>
<dbReference type="Proteomes" id="UP000630594">
    <property type="component" value="Unassembled WGS sequence"/>
</dbReference>
<keyword evidence="5" id="KW-0472">Membrane</keyword>
<dbReference type="InterPro" id="IPR051539">
    <property type="entry name" value="T4SS-coupling_protein"/>
</dbReference>
<protein>
    <recommendedName>
        <fullName evidence="6">TraD/TraG TraM recognition site domain-containing protein</fullName>
    </recommendedName>
</protein>
<name>A0ABQ1Q3B4_9ACTN</name>
<accession>A0ABQ1Q3B4</accession>
<keyword evidence="4" id="KW-1133">Transmembrane helix</keyword>
<evidence type="ECO:0000256" key="5">
    <source>
        <dbReference type="ARBA" id="ARBA00023136"/>
    </source>
</evidence>
<evidence type="ECO:0000259" key="6">
    <source>
        <dbReference type="Pfam" id="PF12696"/>
    </source>
</evidence>
<gene>
    <name evidence="7" type="ORF">GCM10007231_07070</name>
</gene>
<dbReference type="CDD" id="cd01127">
    <property type="entry name" value="TrwB_TraG_TraD_VirD4"/>
    <property type="match status" value="1"/>
</dbReference>
<dbReference type="Gene3D" id="3.40.50.300">
    <property type="entry name" value="P-loop containing nucleotide triphosphate hydrolases"/>
    <property type="match status" value="1"/>
</dbReference>
<dbReference type="EMBL" id="BMCK01000001">
    <property type="protein sequence ID" value="GGD10881.1"/>
    <property type="molecule type" value="Genomic_DNA"/>
</dbReference>
<organism evidence="7 8">
    <name type="scientific">Nocardioides daphniae</name>
    <dbReference type="NCBI Taxonomy" id="402297"/>
    <lineage>
        <taxon>Bacteria</taxon>
        <taxon>Bacillati</taxon>
        <taxon>Actinomycetota</taxon>
        <taxon>Actinomycetes</taxon>
        <taxon>Propionibacteriales</taxon>
        <taxon>Nocardioidaceae</taxon>
        <taxon>Nocardioides</taxon>
    </lineage>
</organism>
<evidence type="ECO:0000313" key="7">
    <source>
        <dbReference type="EMBL" id="GGD10881.1"/>
    </source>
</evidence>
<evidence type="ECO:0000256" key="2">
    <source>
        <dbReference type="ARBA" id="ARBA00022475"/>
    </source>
</evidence>
<dbReference type="InterPro" id="IPR032689">
    <property type="entry name" value="TraG-D_C"/>
</dbReference>
<dbReference type="PANTHER" id="PTHR37937:SF1">
    <property type="entry name" value="CONJUGATIVE TRANSFER: DNA TRANSPORT"/>
    <property type="match status" value="1"/>
</dbReference>
<dbReference type="InterPro" id="IPR027417">
    <property type="entry name" value="P-loop_NTPase"/>
</dbReference>
<evidence type="ECO:0000313" key="8">
    <source>
        <dbReference type="Proteomes" id="UP000630594"/>
    </source>
</evidence>
<sequence length="273" mass="30055">MQQAVSLFFQADIRRRCIPSPGHPATDLADVIRRRGTIYLLGREDPYASASPLMTAVAEHVLDTGLLLANSSPWGGRLCPPLVSVLDELPSTAPLPTLRTRMANERALGLSFIWAAQTRPQLTSIFGEHEARALLGLTNTLVMFGGSKDVAFNQEISDLLGQVRIGRRTHRGSGGGYEGDDIAIMRPEEVRQLPERQALVIAENGKPIIAKLHRCVEGKAGERLLADQRALRERLTNDRRMVITPEARATAALVEARRLGFVDDENDHTRSDL</sequence>
<comment type="caution">
    <text evidence="7">The sequence shown here is derived from an EMBL/GenBank/DDBJ whole genome shotgun (WGS) entry which is preliminary data.</text>
</comment>
<evidence type="ECO:0000256" key="4">
    <source>
        <dbReference type="ARBA" id="ARBA00022989"/>
    </source>
</evidence>
<reference evidence="8" key="1">
    <citation type="journal article" date="2019" name="Int. J. Syst. Evol. Microbiol.">
        <title>The Global Catalogue of Microorganisms (GCM) 10K type strain sequencing project: providing services to taxonomists for standard genome sequencing and annotation.</title>
        <authorList>
            <consortium name="The Broad Institute Genomics Platform"/>
            <consortium name="The Broad Institute Genome Sequencing Center for Infectious Disease"/>
            <person name="Wu L."/>
            <person name="Ma J."/>
        </authorList>
    </citation>
    <scope>NUCLEOTIDE SEQUENCE [LARGE SCALE GENOMIC DNA]</scope>
    <source>
        <strain evidence="8">CCM 7403</strain>
    </source>
</reference>
<evidence type="ECO:0000256" key="1">
    <source>
        <dbReference type="ARBA" id="ARBA00004651"/>
    </source>
</evidence>
<keyword evidence="8" id="KW-1185">Reference proteome</keyword>